<evidence type="ECO:0000313" key="1">
    <source>
        <dbReference type="EMBL" id="OGY91465.1"/>
    </source>
</evidence>
<dbReference type="AlphaFoldDB" id="A0A1G2BQN5"/>
<protein>
    <submittedName>
        <fullName evidence="1">Uncharacterized protein</fullName>
    </submittedName>
</protein>
<accession>A0A1G2BQN5</accession>
<evidence type="ECO:0000313" key="2">
    <source>
        <dbReference type="Proteomes" id="UP000178109"/>
    </source>
</evidence>
<gene>
    <name evidence="1" type="ORF">A3H70_01285</name>
</gene>
<dbReference type="STRING" id="1798553.A3H70_01285"/>
<proteinExistence type="predicted"/>
<comment type="caution">
    <text evidence="1">The sequence shown here is derived from an EMBL/GenBank/DDBJ whole genome shotgun (WGS) entry which is preliminary data.</text>
</comment>
<name>A0A1G2BQN5_9BACT</name>
<dbReference type="Proteomes" id="UP000178109">
    <property type="component" value="Unassembled WGS sequence"/>
</dbReference>
<organism evidence="1 2">
    <name type="scientific">Candidatus Komeilibacteria bacterium RIFCSPLOWO2_02_FULL_48_11</name>
    <dbReference type="NCBI Taxonomy" id="1798553"/>
    <lineage>
        <taxon>Bacteria</taxon>
        <taxon>Candidatus Komeiliibacteriota</taxon>
    </lineage>
</organism>
<reference evidence="1 2" key="1">
    <citation type="journal article" date="2016" name="Nat. Commun.">
        <title>Thousands of microbial genomes shed light on interconnected biogeochemical processes in an aquifer system.</title>
        <authorList>
            <person name="Anantharaman K."/>
            <person name="Brown C.T."/>
            <person name="Hug L.A."/>
            <person name="Sharon I."/>
            <person name="Castelle C.J."/>
            <person name="Probst A.J."/>
            <person name="Thomas B.C."/>
            <person name="Singh A."/>
            <person name="Wilkins M.J."/>
            <person name="Karaoz U."/>
            <person name="Brodie E.L."/>
            <person name="Williams K.H."/>
            <person name="Hubbard S.S."/>
            <person name="Banfield J.F."/>
        </authorList>
    </citation>
    <scope>NUCLEOTIDE SEQUENCE [LARGE SCALE GENOMIC DNA]</scope>
</reference>
<sequence>MFIYDPEAGVIIEGQRDTVELESSDFVRLPHDVGHVIFRRLLGDKKRSLSGSEFEAKRYELFEQLRAKMGKIQAIAKLFGVDMSDPDARFSDALLAACSRQKHEFGD</sequence>
<dbReference type="EMBL" id="MHKO01000046">
    <property type="protein sequence ID" value="OGY91465.1"/>
    <property type="molecule type" value="Genomic_DNA"/>
</dbReference>